<evidence type="ECO:0000313" key="1">
    <source>
        <dbReference type="EMBL" id="QVL37021.1"/>
    </source>
</evidence>
<dbReference type="Proteomes" id="UP000682204">
    <property type="component" value="Chromosome"/>
</dbReference>
<keyword evidence="2" id="KW-1185">Reference proteome</keyword>
<sequence>MSRDRPGDRVTKGEKARRVHSDLYRVRQTWEPTWREIARFLAPKRGRFDDAEPHERGGRDDAEIYKMTPARALRTFSAGLHSGVTNPSRPWMRLTPGDPDRKEDARVRAWLDDVEKILYRIFARSNLYHVLPSLYTEFGGFGTSAMIVEEDYDTVIRCRPFTVGEYALAQDAAGRVNRFARKLWMTCDQLVERFGYDAVPSRVRQAYDARRFGDWFRVNHLVEPNDGRDTSSKLAREMPWRNLYWLEGESEGGFLLEGGYEEFPVLAPRWETVGSSPYGVESPGWVGIGDAKMLQTQVEDWLEASDLALHPPVNAPASMQGAGVSLLSGAINYVPDGMGEGIRPVGNLGLDLSAAWHGIEATQQDLREAFFVDLFLMFQGLEGTQRTAREIVERSTEKLLMLGPMLQRTYSELLDPLIDRTFAIAWRAGILPPPPPDMEDEEIRVEYISVLAQAQKMVGTTSLEQFAGFVGNVAQMHPEALDKLDVDQLIDEYADALGVPSTITRPDEAVEVLRKARQEQMAQAQAMEMAAQGAKIARDVGDVKVGPNSALEAIMPR</sequence>
<dbReference type="EMBL" id="CP074691">
    <property type="protein sequence ID" value="QVL37021.1"/>
    <property type="molecule type" value="Genomic_DNA"/>
</dbReference>
<evidence type="ECO:0000313" key="2">
    <source>
        <dbReference type="Proteomes" id="UP000682204"/>
    </source>
</evidence>
<proteinExistence type="predicted"/>
<protein>
    <submittedName>
        <fullName evidence="1">Head-tail connector protein</fullName>
    </submittedName>
</protein>
<accession>A0ACD1DXX5</accession>
<gene>
    <name evidence="1" type="ORF">KIH16_04430</name>
</gene>
<reference evidence="1" key="1">
    <citation type="submission" date="2021-05" db="EMBL/GenBank/DDBJ databases">
        <title>An isolated secondary fermenter in methanogenic hydrocarbon-degrading communities.</title>
        <authorList>
            <person name="Liu Y.-F."/>
            <person name="Liu Z.-l."/>
        </authorList>
    </citation>
    <scope>NUCLEOTIDE SEQUENCE</scope>
    <source>
        <strain evidence="1">L-13</strain>
    </source>
</reference>
<name>A0ACD1DXX5_9BACT</name>
<organism evidence="1 2">
    <name type="scientific">Aminirod propionatiphilus</name>
    <dbReference type="NCBI Taxonomy" id="3415223"/>
    <lineage>
        <taxon>Bacteria</taxon>
        <taxon>Thermotogati</taxon>
        <taxon>Synergistota</taxon>
        <taxon>Synergistia</taxon>
        <taxon>Synergistales</taxon>
        <taxon>Aminiphilaceae</taxon>
        <taxon>Aminirod</taxon>
    </lineage>
</organism>